<gene>
    <name evidence="1" type="ORF">CRE_23598</name>
</gene>
<name>E3MVR3_CAERE</name>
<protein>
    <submittedName>
        <fullName evidence="1">Uncharacterized protein</fullName>
    </submittedName>
</protein>
<dbReference type="Proteomes" id="UP000008281">
    <property type="component" value="Unassembled WGS sequence"/>
</dbReference>
<dbReference type="EMBL" id="DS268484">
    <property type="protein sequence ID" value="EFP10314.1"/>
    <property type="molecule type" value="Genomic_DNA"/>
</dbReference>
<evidence type="ECO:0000313" key="1">
    <source>
        <dbReference type="EMBL" id="EFP10314.1"/>
    </source>
</evidence>
<reference evidence="1" key="1">
    <citation type="submission" date="2007-07" db="EMBL/GenBank/DDBJ databases">
        <title>PCAP assembly of the Caenorhabditis remanei genome.</title>
        <authorList>
            <consortium name="The Caenorhabditis remanei Sequencing Consortium"/>
            <person name="Wilson R.K."/>
        </authorList>
    </citation>
    <scope>NUCLEOTIDE SEQUENCE [LARGE SCALE GENOMIC DNA]</scope>
    <source>
        <strain evidence="1">PB4641</strain>
    </source>
</reference>
<dbReference type="HOGENOM" id="CLU_1751319_0_0_1"/>
<evidence type="ECO:0000313" key="2">
    <source>
        <dbReference type="Proteomes" id="UP000008281"/>
    </source>
</evidence>
<organism evidence="2">
    <name type="scientific">Caenorhabditis remanei</name>
    <name type="common">Caenorhabditis vulgaris</name>
    <dbReference type="NCBI Taxonomy" id="31234"/>
    <lineage>
        <taxon>Eukaryota</taxon>
        <taxon>Metazoa</taxon>
        <taxon>Ecdysozoa</taxon>
        <taxon>Nematoda</taxon>
        <taxon>Chromadorea</taxon>
        <taxon>Rhabditida</taxon>
        <taxon>Rhabditina</taxon>
        <taxon>Rhabditomorpha</taxon>
        <taxon>Rhabditoidea</taxon>
        <taxon>Rhabditidae</taxon>
        <taxon>Peloderinae</taxon>
        <taxon>Caenorhabditis</taxon>
    </lineage>
</organism>
<accession>E3MVR3</accession>
<dbReference type="eggNOG" id="ENOG502TJPD">
    <property type="taxonomic scope" value="Eukaryota"/>
</dbReference>
<dbReference type="OrthoDB" id="6427852at2759"/>
<dbReference type="InParanoid" id="E3MVR3"/>
<keyword evidence="2" id="KW-1185">Reference proteome</keyword>
<proteinExistence type="predicted"/>
<dbReference type="AlphaFoldDB" id="E3MVR3"/>
<sequence length="150" mass="17826">MWSYEIDQILFNDRFSKKWYKGTVMADKLPKKRPRFKKFGFIVNTDPSNEPGRHWQSIFANGNTCFFFCSLAEPPNVYIQRFLRLFPRVIQNPIRHQSLSAVTCGGYCVFIQAMMSRGVRFETLCEIFIKMVNDDLFIVNYLRDAYNYFI</sequence>